<evidence type="ECO:0000256" key="2">
    <source>
        <dbReference type="ARBA" id="ARBA00005840"/>
    </source>
</evidence>
<dbReference type="InterPro" id="IPR045062">
    <property type="entry name" value="Cyt_c_biogenesis_CcsA/CcmC"/>
</dbReference>
<keyword evidence="4 8" id="KW-0812">Transmembrane</keyword>
<dbReference type="PRINTS" id="PR01386">
    <property type="entry name" value="CCMCBIOGNSIS"/>
</dbReference>
<evidence type="ECO:0000256" key="5">
    <source>
        <dbReference type="ARBA" id="ARBA00022748"/>
    </source>
</evidence>
<dbReference type="RefSeq" id="WP_147146254.1">
    <property type="nucleotide sequence ID" value="NZ_BJXN01000005.1"/>
</dbReference>
<evidence type="ECO:0000256" key="8">
    <source>
        <dbReference type="SAM" id="Phobius"/>
    </source>
</evidence>
<keyword evidence="7 8" id="KW-0472">Membrane</keyword>
<feature type="domain" description="Cytochrome c assembly protein" evidence="9">
    <location>
        <begin position="18"/>
        <end position="174"/>
    </location>
</feature>
<dbReference type="GO" id="GO:0020037">
    <property type="term" value="F:heme binding"/>
    <property type="evidence" value="ECO:0007669"/>
    <property type="project" value="InterPro"/>
</dbReference>
<comment type="caution">
    <text evidence="10">The sequence shown here is derived from an EMBL/GenBank/DDBJ whole genome shotgun (WGS) entry which is preliminary data.</text>
</comment>
<feature type="transmembrane region" description="Helical" evidence="8">
    <location>
        <begin position="12"/>
        <end position="33"/>
    </location>
</feature>
<protein>
    <recommendedName>
        <fullName evidence="3">Heme exporter protein C</fullName>
    </recommendedName>
</protein>
<reference evidence="10 11" key="1">
    <citation type="submission" date="2019-07" db="EMBL/GenBank/DDBJ databases">
        <title>Whole genome shotgun sequence of Oceanithermus desulfurans NBRC 100063.</title>
        <authorList>
            <person name="Hosoyama A."/>
            <person name="Uohara A."/>
            <person name="Ohji S."/>
            <person name="Ichikawa N."/>
        </authorList>
    </citation>
    <scope>NUCLEOTIDE SEQUENCE [LARGE SCALE GENOMIC DNA]</scope>
    <source>
        <strain evidence="10 11">NBRC 100063</strain>
    </source>
</reference>
<dbReference type="EMBL" id="BJXN01000005">
    <property type="protein sequence ID" value="GEM89435.1"/>
    <property type="molecule type" value="Genomic_DNA"/>
</dbReference>
<dbReference type="GO" id="GO:0005886">
    <property type="term" value="C:plasma membrane"/>
    <property type="evidence" value="ECO:0007669"/>
    <property type="project" value="TreeGrafter"/>
</dbReference>
<dbReference type="PANTHER" id="PTHR30071">
    <property type="entry name" value="HEME EXPORTER PROTEIN C"/>
    <property type="match status" value="1"/>
</dbReference>
<comment type="subcellular location">
    <subcellularLocation>
        <location evidence="1">Membrane</location>
        <topology evidence="1">Multi-pass membrane protein</topology>
    </subcellularLocation>
</comment>
<comment type="similarity">
    <text evidence="2">Belongs to the CcmC/CycZ/HelC family.</text>
</comment>
<feature type="transmembrane region" description="Helical" evidence="8">
    <location>
        <begin position="191"/>
        <end position="211"/>
    </location>
</feature>
<evidence type="ECO:0000259" key="9">
    <source>
        <dbReference type="Pfam" id="PF01578"/>
    </source>
</evidence>
<dbReference type="InterPro" id="IPR003557">
    <property type="entry name" value="Cyt_c_biogenesis_CcmC"/>
</dbReference>
<keyword evidence="6 8" id="KW-1133">Transmembrane helix</keyword>
<gene>
    <name evidence="10" type="ORF">ODE01S_08690</name>
</gene>
<evidence type="ECO:0000256" key="4">
    <source>
        <dbReference type="ARBA" id="ARBA00022692"/>
    </source>
</evidence>
<dbReference type="PANTHER" id="PTHR30071:SF1">
    <property type="entry name" value="CYTOCHROME B_B6 PROTEIN-RELATED"/>
    <property type="match status" value="1"/>
</dbReference>
<feature type="transmembrane region" description="Helical" evidence="8">
    <location>
        <begin position="148"/>
        <end position="171"/>
    </location>
</feature>
<evidence type="ECO:0000256" key="3">
    <source>
        <dbReference type="ARBA" id="ARBA00016463"/>
    </source>
</evidence>
<organism evidence="10 11">
    <name type="scientific">Oceanithermus desulfurans NBRC 100063</name>
    <dbReference type="NCBI Taxonomy" id="1227550"/>
    <lineage>
        <taxon>Bacteria</taxon>
        <taxon>Thermotogati</taxon>
        <taxon>Deinococcota</taxon>
        <taxon>Deinococci</taxon>
        <taxon>Thermales</taxon>
        <taxon>Thermaceae</taxon>
        <taxon>Oceanithermus</taxon>
    </lineage>
</organism>
<dbReference type="GO" id="GO:0017004">
    <property type="term" value="P:cytochrome complex assembly"/>
    <property type="evidence" value="ECO:0007669"/>
    <property type="project" value="UniProtKB-KW"/>
</dbReference>
<dbReference type="InterPro" id="IPR002541">
    <property type="entry name" value="Cyt_c_assembly"/>
</dbReference>
<evidence type="ECO:0000313" key="11">
    <source>
        <dbReference type="Proteomes" id="UP000321827"/>
    </source>
</evidence>
<evidence type="ECO:0000256" key="7">
    <source>
        <dbReference type="ARBA" id="ARBA00023136"/>
    </source>
</evidence>
<dbReference type="AlphaFoldDB" id="A0A511RIH0"/>
<keyword evidence="5" id="KW-0201">Cytochrome c-type biogenesis</keyword>
<dbReference type="Pfam" id="PF01578">
    <property type="entry name" value="Cytochrom_C_asm"/>
    <property type="match status" value="1"/>
</dbReference>
<evidence type="ECO:0000313" key="10">
    <source>
        <dbReference type="EMBL" id="GEM89435.1"/>
    </source>
</evidence>
<accession>A0A511RIH0</accession>
<proteinExistence type="inferred from homology"/>
<feature type="transmembrane region" description="Helical" evidence="8">
    <location>
        <begin position="118"/>
        <end position="136"/>
    </location>
</feature>
<feature type="transmembrane region" description="Helical" evidence="8">
    <location>
        <begin position="53"/>
        <end position="74"/>
    </location>
</feature>
<feature type="transmembrane region" description="Helical" evidence="8">
    <location>
        <begin position="86"/>
        <end position="106"/>
    </location>
</feature>
<dbReference type="OrthoDB" id="9814290at2"/>
<name>A0A511RIH0_9DEIN</name>
<dbReference type="Proteomes" id="UP000321827">
    <property type="component" value="Unassembled WGS sequence"/>
</dbReference>
<evidence type="ECO:0000256" key="1">
    <source>
        <dbReference type="ARBA" id="ARBA00004141"/>
    </source>
</evidence>
<evidence type="ECO:0000256" key="6">
    <source>
        <dbReference type="ARBA" id="ARBA00022989"/>
    </source>
</evidence>
<dbReference type="GO" id="GO:0015232">
    <property type="term" value="F:heme transmembrane transporter activity"/>
    <property type="evidence" value="ECO:0007669"/>
    <property type="project" value="InterPro"/>
</dbReference>
<sequence length="230" mass="25842">MNHAENTSSLDSASRGLLALALVVFAVGQYLAFKAPPDVQQGYLIRILYVHVGAAWVAYLAFFVAMLYAVLYLWKQDAAYDRLSAASAEIGLLFMLLTLFGGMMWARPTWGVFWTWEPRLTTSAILTAFYVGYFLLRHAIEDPEFRAKAAAAAAILGVVNIPINYMSVYWWRSIHQTATFDVINRKTHMDGSMVVAMLVNLLAITLFYLAFLRIKGQIAARAAAREEWDE</sequence>